<keyword evidence="2" id="KW-1185">Reference proteome</keyword>
<reference evidence="1" key="1">
    <citation type="submission" date="2018-11" db="EMBL/GenBank/DDBJ databases">
        <authorList>
            <consortium name="Pathogen Informatics"/>
        </authorList>
    </citation>
    <scope>NUCLEOTIDE SEQUENCE</scope>
</reference>
<gene>
    <name evidence="1" type="ORF">PXEA_LOCUS20483</name>
</gene>
<name>A0A448X380_9PLAT</name>
<protein>
    <submittedName>
        <fullName evidence="1">Uncharacterized protein</fullName>
    </submittedName>
</protein>
<dbReference type="Proteomes" id="UP000784294">
    <property type="component" value="Unassembled WGS sequence"/>
</dbReference>
<organism evidence="1 2">
    <name type="scientific">Protopolystoma xenopodis</name>
    <dbReference type="NCBI Taxonomy" id="117903"/>
    <lineage>
        <taxon>Eukaryota</taxon>
        <taxon>Metazoa</taxon>
        <taxon>Spiralia</taxon>
        <taxon>Lophotrochozoa</taxon>
        <taxon>Platyhelminthes</taxon>
        <taxon>Monogenea</taxon>
        <taxon>Polyopisthocotylea</taxon>
        <taxon>Polystomatidea</taxon>
        <taxon>Polystomatidae</taxon>
        <taxon>Protopolystoma</taxon>
    </lineage>
</organism>
<accession>A0A448X380</accession>
<dbReference type="OrthoDB" id="5971719at2759"/>
<dbReference type="AlphaFoldDB" id="A0A448X380"/>
<comment type="caution">
    <text evidence="1">The sequence shown here is derived from an EMBL/GenBank/DDBJ whole genome shotgun (WGS) entry which is preliminary data.</text>
</comment>
<proteinExistence type="predicted"/>
<sequence length="79" mass="8922">MKQERQKEISSLIQARKISLTNGKDESQVKSEYRKVNPVAEIMMARKLSGTHVGDDAPEVVSSPINFSRYVDFYLAGFT</sequence>
<evidence type="ECO:0000313" key="2">
    <source>
        <dbReference type="Proteomes" id="UP000784294"/>
    </source>
</evidence>
<dbReference type="EMBL" id="CAAALY010084489">
    <property type="protein sequence ID" value="VEL27043.1"/>
    <property type="molecule type" value="Genomic_DNA"/>
</dbReference>
<evidence type="ECO:0000313" key="1">
    <source>
        <dbReference type="EMBL" id="VEL27043.1"/>
    </source>
</evidence>